<evidence type="ECO:0000256" key="1">
    <source>
        <dbReference type="SAM" id="SignalP"/>
    </source>
</evidence>
<feature type="chain" id="PRO_5015521681" evidence="1">
    <location>
        <begin position="35"/>
        <end position="142"/>
    </location>
</feature>
<dbReference type="Proteomes" id="UP000239326">
    <property type="component" value="Chromosome"/>
</dbReference>
<sequence length="142" mass="15509">MTRCSRPRAFRRPTLAVLLTLCAAGLLPAAPALAQVPGDLGGSRTFPDQAKRGTLTVLSTVNAEIDDKPVRMAPGMRLLSPQNSLIMLHTVIGKQYVVNYRMEPSTGMLHTAWILNKAEIALPRPGSTAQRNFRFESDADPR</sequence>
<dbReference type="AlphaFoldDB" id="A0A2S0N0T1"/>
<proteinExistence type="predicted"/>
<dbReference type="KEGG" id="simp:C6571_11105"/>
<keyword evidence="1" id="KW-0732">Signal</keyword>
<name>A0A2S0N0T1_9BURK</name>
<dbReference type="RefSeq" id="WP_106446732.1">
    <property type="nucleotide sequence ID" value="NZ_CP027669.1"/>
</dbReference>
<feature type="signal peptide" evidence="1">
    <location>
        <begin position="1"/>
        <end position="34"/>
    </location>
</feature>
<dbReference type="OrthoDB" id="7019622at2"/>
<gene>
    <name evidence="2" type="ORF">C6571_11105</name>
</gene>
<keyword evidence="3" id="KW-1185">Reference proteome</keyword>
<evidence type="ECO:0000313" key="2">
    <source>
        <dbReference type="EMBL" id="AVO41755.1"/>
    </source>
</evidence>
<organism evidence="2 3">
    <name type="scientific">Simplicispira suum</name>
    <dbReference type="NCBI Taxonomy" id="2109915"/>
    <lineage>
        <taxon>Bacteria</taxon>
        <taxon>Pseudomonadati</taxon>
        <taxon>Pseudomonadota</taxon>
        <taxon>Betaproteobacteria</taxon>
        <taxon>Burkholderiales</taxon>
        <taxon>Comamonadaceae</taxon>
        <taxon>Simplicispira</taxon>
    </lineage>
</organism>
<dbReference type="EMBL" id="CP027669">
    <property type="protein sequence ID" value="AVO41755.1"/>
    <property type="molecule type" value="Genomic_DNA"/>
</dbReference>
<evidence type="ECO:0000313" key="3">
    <source>
        <dbReference type="Proteomes" id="UP000239326"/>
    </source>
</evidence>
<accession>A0A2S0N0T1</accession>
<protein>
    <submittedName>
        <fullName evidence="2">Uncharacterized protein</fullName>
    </submittedName>
</protein>
<reference evidence="2 3" key="1">
    <citation type="submission" date="2018-03" db="EMBL/GenBank/DDBJ databases">
        <title>Genome sequencing of Simplicispira sp.</title>
        <authorList>
            <person name="Kim S.-J."/>
            <person name="Heo J."/>
            <person name="Kwon S.-W."/>
        </authorList>
    </citation>
    <scope>NUCLEOTIDE SEQUENCE [LARGE SCALE GENOMIC DNA]</scope>
    <source>
        <strain evidence="2 3">SC1-8</strain>
    </source>
</reference>